<keyword evidence="4 13" id="KW-1133">Transmembrane helix</keyword>
<evidence type="ECO:0000256" key="6">
    <source>
        <dbReference type="ARBA" id="ARBA00023136"/>
    </source>
</evidence>
<keyword evidence="10 11" id="KW-0807">Transducer</keyword>
<feature type="transmembrane region" description="Helical" evidence="13">
    <location>
        <begin position="260"/>
        <end position="279"/>
    </location>
</feature>
<feature type="transmembrane region" description="Helical" evidence="13">
    <location>
        <begin position="51"/>
        <end position="73"/>
    </location>
</feature>
<evidence type="ECO:0000256" key="10">
    <source>
        <dbReference type="ARBA" id="ARBA00023224"/>
    </source>
</evidence>
<evidence type="ECO:0000256" key="1">
    <source>
        <dbReference type="ARBA" id="ARBA00004651"/>
    </source>
</evidence>
<evidence type="ECO:0000313" key="16">
    <source>
        <dbReference type="Proteomes" id="UP000287033"/>
    </source>
</evidence>
<dbReference type="GO" id="GO:0008188">
    <property type="term" value="F:neuropeptide receptor activity"/>
    <property type="evidence" value="ECO:0007669"/>
    <property type="project" value="InterPro"/>
</dbReference>
<feature type="domain" description="G-protein coupled receptors family 1 profile" evidence="14">
    <location>
        <begin position="67"/>
        <end position="318"/>
    </location>
</feature>
<keyword evidence="3 11" id="KW-0812">Transmembrane</keyword>
<comment type="similarity">
    <text evidence="11">Belongs to the G-protein coupled receptor 1 family.</text>
</comment>
<feature type="transmembrane region" description="Helical" evidence="13">
    <location>
        <begin position="171"/>
        <end position="192"/>
    </location>
</feature>
<dbReference type="AlphaFoldDB" id="A0A401S115"/>
<name>A0A401S115_CHIPU</name>
<organism evidence="15 16">
    <name type="scientific">Chiloscyllium punctatum</name>
    <name type="common">Brownbanded bambooshark</name>
    <name type="synonym">Hemiscyllium punctatum</name>
    <dbReference type="NCBI Taxonomy" id="137246"/>
    <lineage>
        <taxon>Eukaryota</taxon>
        <taxon>Metazoa</taxon>
        <taxon>Chordata</taxon>
        <taxon>Craniata</taxon>
        <taxon>Vertebrata</taxon>
        <taxon>Chondrichthyes</taxon>
        <taxon>Elasmobranchii</taxon>
        <taxon>Galeomorphii</taxon>
        <taxon>Galeoidea</taxon>
        <taxon>Orectolobiformes</taxon>
        <taxon>Hemiscylliidae</taxon>
        <taxon>Chiloscyllium</taxon>
    </lineage>
</organism>
<protein>
    <recommendedName>
        <fullName evidence="14">G-protein coupled receptors family 1 profile domain-containing protein</fullName>
    </recommendedName>
</protein>
<dbReference type="InterPro" id="IPR000276">
    <property type="entry name" value="GPCR_Rhodpsn"/>
</dbReference>
<accession>A0A401S115</accession>
<dbReference type="STRING" id="137246.A0A401S115"/>
<dbReference type="SUPFAM" id="SSF81321">
    <property type="entry name" value="Family A G protein-coupled receptor-like"/>
    <property type="match status" value="1"/>
</dbReference>
<keyword evidence="8 11" id="KW-0675">Receptor</keyword>
<dbReference type="PRINTS" id="PR01855">
    <property type="entry name" value="NRPEPTIDEWR"/>
</dbReference>
<reference evidence="15 16" key="1">
    <citation type="journal article" date="2018" name="Nat. Ecol. Evol.">
        <title>Shark genomes provide insights into elasmobranch evolution and the origin of vertebrates.</title>
        <authorList>
            <person name="Hara Y"/>
            <person name="Yamaguchi K"/>
            <person name="Onimaru K"/>
            <person name="Kadota M"/>
            <person name="Koyanagi M"/>
            <person name="Keeley SD"/>
            <person name="Tatsumi K"/>
            <person name="Tanaka K"/>
            <person name="Motone F"/>
            <person name="Kageyama Y"/>
            <person name="Nozu R"/>
            <person name="Adachi N"/>
            <person name="Nishimura O"/>
            <person name="Nakagawa R"/>
            <person name="Tanegashima C"/>
            <person name="Kiyatake I"/>
            <person name="Matsumoto R"/>
            <person name="Murakumo K"/>
            <person name="Nishida K"/>
            <person name="Terakita A"/>
            <person name="Kuratani S"/>
            <person name="Sato K"/>
            <person name="Hyodo S Kuraku.S."/>
        </authorList>
    </citation>
    <scope>NUCLEOTIDE SEQUENCE [LARGE SCALE GENOMIC DNA]</scope>
</reference>
<dbReference type="Pfam" id="PF00001">
    <property type="entry name" value="7tm_1"/>
    <property type="match status" value="1"/>
</dbReference>
<feature type="region of interest" description="Disordered" evidence="12">
    <location>
        <begin position="331"/>
        <end position="354"/>
    </location>
</feature>
<dbReference type="Proteomes" id="UP000287033">
    <property type="component" value="Unassembled WGS sequence"/>
</dbReference>
<comment type="subcellular location">
    <subcellularLocation>
        <location evidence="1">Cell membrane</location>
        <topology evidence="1">Multi-pass membrane protein</topology>
    </subcellularLocation>
</comment>
<gene>
    <name evidence="15" type="ORF">chiPu_0002493</name>
</gene>
<evidence type="ECO:0000256" key="9">
    <source>
        <dbReference type="ARBA" id="ARBA00023180"/>
    </source>
</evidence>
<keyword evidence="7" id="KW-1015">Disulfide bond</keyword>
<keyword evidence="2" id="KW-1003">Cell membrane</keyword>
<evidence type="ECO:0000256" key="5">
    <source>
        <dbReference type="ARBA" id="ARBA00023040"/>
    </source>
</evidence>
<evidence type="ECO:0000313" key="15">
    <source>
        <dbReference type="EMBL" id="GCC24093.1"/>
    </source>
</evidence>
<evidence type="ECO:0000256" key="12">
    <source>
        <dbReference type="SAM" id="MobiDB-lite"/>
    </source>
</evidence>
<evidence type="ECO:0000256" key="2">
    <source>
        <dbReference type="ARBA" id="ARBA00022475"/>
    </source>
</evidence>
<evidence type="ECO:0000256" key="11">
    <source>
        <dbReference type="RuleBase" id="RU000688"/>
    </source>
</evidence>
<keyword evidence="9" id="KW-0325">Glycoprotein</keyword>
<keyword evidence="6 13" id="KW-0472">Membrane</keyword>
<keyword evidence="16" id="KW-1185">Reference proteome</keyword>
<feature type="transmembrane region" description="Helical" evidence="13">
    <location>
        <begin position="299"/>
        <end position="321"/>
    </location>
</feature>
<dbReference type="PANTHER" id="PTHR24229:SF112">
    <property type="entry name" value="CHEMOKINE-LIKE RECEPTOR 1"/>
    <property type="match status" value="1"/>
</dbReference>
<feature type="transmembrane region" description="Helical" evidence="13">
    <location>
        <begin position="212"/>
        <end position="239"/>
    </location>
</feature>
<evidence type="ECO:0000256" key="3">
    <source>
        <dbReference type="ARBA" id="ARBA00022692"/>
    </source>
</evidence>
<dbReference type="GO" id="GO:0043005">
    <property type="term" value="C:neuron projection"/>
    <property type="evidence" value="ECO:0007669"/>
    <property type="project" value="TreeGrafter"/>
</dbReference>
<dbReference type="PANTHER" id="PTHR24229">
    <property type="entry name" value="NEUROPEPTIDES RECEPTOR"/>
    <property type="match status" value="1"/>
</dbReference>
<evidence type="ECO:0000256" key="13">
    <source>
        <dbReference type="SAM" id="Phobius"/>
    </source>
</evidence>
<feature type="compositionally biased region" description="Low complexity" evidence="12">
    <location>
        <begin position="331"/>
        <end position="341"/>
    </location>
</feature>
<feature type="transmembrane region" description="Helical" evidence="13">
    <location>
        <begin position="85"/>
        <end position="110"/>
    </location>
</feature>
<dbReference type="InterPro" id="IPR017452">
    <property type="entry name" value="GPCR_Rhodpsn_7TM"/>
</dbReference>
<dbReference type="InterPro" id="IPR009150">
    <property type="entry name" value="Neuropept_B/W_rcpt"/>
</dbReference>
<dbReference type="PRINTS" id="PR00237">
    <property type="entry name" value="GPCRRHODOPSN"/>
</dbReference>
<dbReference type="GO" id="GO:0005886">
    <property type="term" value="C:plasma membrane"/>
    <property type="evidence" value="ECO:0007669"/>
    <property type="project" value="UniProtKB-SubCell"/>
</dbReference>
<comment type="caution">
    <text evidence="15">The sequence shown here is derived from an EMBL/GenBank/DDBJ whole genome shotgun (WGS) entry which is preliminary data.</text>
</comment>
<dbReference type="Gene3D" id="1.20.1070.10">
    <property type="entry name" value="Rhodopsin 7-helix transmembrane proteins"/>
    <property type="match status" value="1"/>
</dbReference>
<evidence type="ECO:0000259" key="14">
    <source>
        <dbReference type="PROSITE" id="PS50262"/>
    </source>
</evidence>
<dbReference type="GO" id="GO:0042923">
    <property type="term" value="F:neuropeptide binding"/>
    <property type="evidence" value="ECO:0007669"/>
    <property type="project" value="TreeGrafter"/>
</dbReference>
<keyword evidence="5 11" id="KW-0297">G-protein coupled receptor</keyword>
<dbReference type="PROSITE" id="PS00237">
    <property type="entry name" value="G_PROTEIN_RECEP_F1_1"/>
    <property type="match status" value="1"/>
</dbReference>
<dbReference type="EMBL" id="BEZZ01000047">
    <property type="protein sequence ID" value="GCC24093.1"/>
    <property type="molecule type" value="Genomic_DNA"/>
</dbReference>
<evidence type="ECO:0000256" key="4">
    <source>
        <dbReference type="ARBA" id="ARBA00022989"/>
    </source>
</evidence>
<evidence type="ECO:0000256" key="7">
    <source>
        <dbReference type="ARBA" id="ARBA00023157"/>
    </source>
</evidence>
<evidence type="ECO:0000256" key="8">
    <source>
        <dbReference type="ARBA" id="ARBA00023170"/>
    </source>
</evidence>
<dbReference type="OrthoDB" id="6076970at2759"/>
<dbReference type="OMA" id="NFCSLYQ"/>
<proteinExistence type="inferred from homology"/>
<feature type="transmembrane region" description="Helical" evidence="13">
    <location>
        <begin position="130"/>
        <end position="150"/>
    </location>
</feature>
<dbReference type="PROSITE" id="PS50262">
    <property type="entry name" value="G_PROTEIN_RECEP_F1_2"/>
    <property type="match status" value="1"/>
</dbReference>
<sequence>MAHSGASPSAFREDADTALYWEASGNLSDGVWLVNGSQGLEDVGQPGAWELLMASVYCVLCVLGLAANSLVICRLGRAAGASTVAGVYVLNLAVADGLFMLGLPFLAAQLAARRWPFGAALCRLVMLLDALNQFAGVFCLTALSVDRYLAVARPLGSRRWRSPRLARGLGAGLWALALVPALPVALYSGVVGSPGLCVLAWPEPVSAWSAAFILYSFVLGFLLPFTAISVCCGLLLLRLRARARARAQAQAAAASPESRLTTLVLSMVLAFALCWLPFYTINLCLVWLARPPSPPVLRLFQLLVALSYSNSCANPLLYIGLSGRWPCRSTGPGAPGTHTGTESLASGSAGGFGE</sequence>